<proteinExistence type="predicted"/>
<dbReference type="EMBL" id="CADDAV010000020">
    <property type="protein sequence ID" value="CAB0607784.1"/>
    <property type="molecule type" value="Genomic_DNA"/>
</dbReference>
<protein>
    <submittedName>
        <fullName evidence="1">Uncharacterized protein</fullName>
    </submittedName>
</protein>
<sequence>MTTILVAIVVCLITVFIAWAWSTAQRLNRLHIRTDSALQALQAALDQRSAVLAALYPQHNALAQSAQKIQLDYETFSERSEKEKHVGACISLLGDAVPASLVEAEARVQLAFRFYNDAVADTRALRVRPLVRGLRLGGTARLPIFFELPNIHD</sequence>
<reference evidence="1 2" key="1">
    <citation type="submission" date="2020-02" db="EMBL/GenBank/DDBJ databases">
        <authorList>
            <person name="Brisse S."/>
        </authorList>
    </citation>
    <scope>NUCLEOTIDE SEQUENCE [LARGE SCALE GENOMIC DNA]</scope>
    <source>
        <strain evidence="1">CIP107547</strain>
    </source>
</reference>
<dbReference type="OMA" id="PLAFEMD"/>
<comment type="caution">
    <text evidence="1">The sequence shown here is derived from an EMBL/GenBank/DDBJ whole genome shotgun (WGS) entry which is preliminary data.</text>
</comment>
<dbReference type="GeneID" id="29421099"/>
<dbReference type="RefSeq" id="WP_014302001.1">
    <property type="nucleotide sequence ID" value="NZ_CAJDYU010000004.1"/>
</dbReference>
<accession>A0A0D6GCK5</accession>
<dbReference type="Proteomes" id="UP000480222">
    <property type="component" value="Unassembled WGS sequence"/>
</dbReference>
<organism evidence="1 2">
    <name type="scientific">Corynebacterium diphtheriae</name>
    <dbReference type="NCBI Taxonomy" id="1717"/>
    <lineage>
        <taxon>Bacteria</taxon>
        <taxon>Bacillati</taxon>
        <taxon>Actinomycetota</taxon>
        <taxon>Actinomycetes</taxon>
        <taxon>Mycobacteriales</taxon>
        <taxon>Corynebacteriaceae</taxon>
        <taxon>Corynebacterium</taxon>
    </lineage>
</organism>
<dbReference type="KEGG" id="cdip:ERS451417_01399"/>
<evidence type="ECO:0000313" key="1">
    <source>
        <dbReference type="EMBL" id="CAB0607784.1"/>
    </source>
</evidence>
<name>A0A0D6GCK5_CORDP</name>
<dbReference type="AlphaFoldDB" id="A0A0D6GCK5"/>
<evidence type="ECO:0000313" key="2">
    <source>
        <dbReference type="Proteomes" id="UP000480222"/>
    </source>
</evidence>
<gene>
    <name evidence="1" type="ORF">CIP107547_01585</name>
</gene>